<sequence length="152" mass="17786">MANIWEKWDKKIDTTGLKDDVKKASENKQEFKDVPKGKYEVKITKLELKASKKSDDPMLACWMKIIAGDYKGQYVFYYQMLTTGFGIHMANDFLRSLESGVEIDFDNFKQYNDMLMDITEAIETEKLEYVLDYGENDKGYKTYKIEDVFSDS</sequence>
<name>A0A4R1PYN7_9FIRM</name>
<reference evidence="1 2" key="1">
    <citation type="submission" date="2019-03" db="EMBL/GenBank/DDBJ databases">
        <title>Genomic Encyclopedia of Type Strains, Phase IV (KMG-IV): sequencing the most valuable type-strain genomes for metagenomic binning, comparative biology and taxonomic classification.</title>
        <authorList>
            <person name="Goeker M."/>
        </authorList>
    </citation>
    <scope>NUCLEOTIDE SEQUENCE [LARGE SCALE GENOMIC DNA]</scope>
    <source>
        <strain evidence="1 2">DSM 15969</strain>
    </source>
</reference>
<evidence type="ECO:0000313" key="2">
    <source>
        <dbReference type="Proteomes" id="UP000295063"/>
    </source>
</evidence>
<dbReference type="OrthoDB" id="2857727at2"/>
<accession>A0A4R1PYN7</accession>
<dbReference type="AlphaFoldDB" id="A0A4R1PYN7"/>
<protein>
    <submittedName>
        <fullName evidence="1">Uncharacterized protein DUF669</fullName>
    </submittedName>
</protein>
<dbReference type="InterPro" id="IPR007731">
    <property type="entry name" value="DUF669"/>
</dbReference>
<gene>
    <name evidence="1" type="ORF">EV210_10694</name>
</gene>
<organism evidence="1 2">
    <name type="scientific">Anaerospora hongkongensis</name>
    <dbReference type="NCBI Taxonomy" id="244830"/>
    <lineage>
        <taxon>Bacteria</taxon>
        <taxon>Bacillati</taxon>
        <taxon>Bacillota</taxon>
        <taxon>Negativicutes</taxon>
        <taxon>Selenomonadales</taxon>
        <taxon>Sporomusaceae</taxon>
        <taxon>Anaerospora</taxon>
    </lineage>
</organism>
<evidence type="ECO:0000313" key="1">
    <source>
        <dbReference type="EMBL" id="TCL37227.1"/>
    </source>
</evidence>
<comment type="caution">
    <text evidence="1">The sequence shown here is derived from an EMBL/GenBank/DDBJ whole genome shotgun (WGS) entry which is preliminary data.</text>
</comment>
<dbReference type="Proteomes" id="UP000295063">
    <property type="component" value="Unassembled WGS sequence"/>
</dbReference>
<proteinExistence type="predicted"/>
<dbReference type="Pfam" id="PF05037">
    <property type="entry name" value="DUF669"/>
    <property type="match status" value="1"/>
</dbReference>
<keyword evidence="2" id="KW-1185">Reference proteome</keyword>
<dbReference type="EMBL" id="SLUI01000006">
    <property type="protein sequence ID" value="TCL37227.1"/>
    <property type="molecule type" value="Genomic_DNA"/>
</dbReference>
<dbReference type="RefSeq" id="WP_132079447.1">
    <property type="nucleotide sequence ID" value="NZ_DAIMLW010000003.1"/>
</dbReference>